<reference evidence="2 3" key="1">
    <citation type="submission" date="2019-03" db="EMBL/GenBank/DDBJ databases">
        <title>First draft genome of Liparis tanakae, snailfish: a comprehensive survey of snailfish specific genes.</title>
        <authorList>
            <person name="Kim W."/>
            <person name="Song I."/>
            <person name="Jeong J.-H."/>
            <person name="Kim D."/>
            <person name="Kim S."/>
            <person name="Ryu S."/>
            <person name="Song J.Y."/>
            <person name="Lee S.K."/>
        </authorList>
    </citation>
    <scope>NUCLEOTIDE SEQUENCE [LARGE SCALE GENOMIC DNA]</scope>
    <source>
        <tissue evidence="2">Muscle</tissue>
    </source>
</reference>
<feature type="transmembrane region" description="Helical" evidence="1">
    <location>
        <begin position="76"/>
        <end position="100"/>
    </location>
</feature>
<keyword evidence="1" id="KW-0472">Membrane</keyword>
<proteinExistence type="predicted"/>
<keyword evidence="1" id="KW-0812">Transmembrane</keyword>
<evidence type="ECO:0000313" key="3">
    <source>
        <dbReference type="Proteomes" id="UP000314294"/>
    </source>
</evidence>
<gene>
    <name evidence="2" type="ORF">EYF80_041694</name>
</gene>
<evidence type="ECO:0000313" key="2">
    <source>
        <dbReference type="EMBL" id="TNN48123.1"/>
    </source>
</evidence>
<sequence length="109" mass="12276">MDNYKDQDEIRNFNLNPRESSAACKAHASAFLTAAREMRGLPIHLHNSIQNMAATQPKAAPASNCGHDRKMKYTTLWLAGFIIFVIISSIIIIIIIITCLQHSWRRGEP</sequence>
<evidence type="ECO:0000256" key="1">
    <source>
        <dbReference type="SAM" id="Phobius"/>
    </source>
</evidence>
<organism evidence="2 3">
    <name type="scientific">Liparis tanakae</name>
    <name type="common">Tanaka's snailfish</name>
    <dbReference type="NCBI Taxonomy" id="230148"/>
    <lineage>
        <taxon>Eukaryota</taxon>
        <taxon>Metazoa</taxon>
        <taxon>Chordata</taxon>
        <taxon>Craniata</taxon>
        <taxon>Vertebrata</taxon>
        <taxon>Euteleostomi</taxon>
        <taxon>Actinopterygii</taxon>
        <taxon>Neopterygii</taxon>
        <taxon>Teleostei</taxon>
        <taxon>Neoteleostei</taxon>
        <taxon>Acanthomorphata</taxon>
        <taxon>Eupercaria</taxon>
        <taxon>Perciformes</taxon>
        <taxon>Cottioidei</taxon>
        <taxon>Cottales</taxon>
        <taxon>Liparidae</taxon>
        <taxon>Liparis</taxon>
    </lineage>
</organism>
<keyword evidence="1" id="KW-1133">Transmembrane helix</keyword>
<dbReference type="AlphaFoldDB" id="A0A4Z2G5H4"/>
<dbReference type="Proteomes" id="UP000314294">
    <property type="component" value="Unassembled WGS sequence"/>
</dbReference>
<name>A0A4Z2G5H4_9TELE</name>
<keyword evidence="3" id="KW-1185">Reference proteome</keyword>
<dbReference type="EMBL" id="SRLO01000710">
    <property type="protein sequence ID" value="TNN48123.1"/>
    <property type="molecule type" value="Genomic_DNA"/>
</dbReference>
<comment type="caution">
    <text evidence="2">The sequence shown here is derived from an EMBL/GenBank/DDBJ whole genome shotgun (WGS) entry which is preliminary data.</text>
</comment>
<protein>
    <submittedName>
        <fullName evidence="2">Uncharacterized protein</fullName>
    </submittedName>
</protein>
<accession>A0A4Z2G5H4</accession>